<dbReference type="SUPFAM" id="SSF48403">
    <property type="entry name" value="Ankyrin repeat"/>
    <property type="match status" value="1"/>
</dbReference>
<feature type="repeat" description="ANK" evidence="3">
    <location>
        <begin position="70"/>
        <end position="103"/>
    </location>
</feature>
<dbReference type="SMART" id="SM00248">
    <property type="entry name" value="ANK"/>
    <property type="match status" value="3"/>
</dbReference>
<feature type="repeat" description="ANK" evidence="3">
    <location>
        <begin position="37"/>
        <end position="69"/>
    </location>
</feature>
<sequence>MANKGLAKFWDGVNSGKMRIVRHYMENGARPDMRDGGGRTPLHYAAISGLIDMAKYLMAKGATVDVQNTIGLTPLFYAARYDHLDMCRYLLETAGADISIEDNDGRTALHLAARFGHPTVCRYLLSQGADADSCDNRGHRPDEGENFFANVDDIDQTEIRSAMAEARSKGRQRVAVVKAKIRGEETGEDGGDALFDDALFSKDVPVEVPVHSDRQQEAGDASERQVDVVLASVD</sequence>
<organism evidence="4 5">
    <name type="scientific">Tribonema minus</name>
    <dbReference type="NCBI Taxonomy" id="303371"/>
    <lineage>
        <taxon>Eukaryota</taxon>
        <taxon>Sar</taxon>
        <taxon>Stramenopiles</taxon>
        <taxon>Ochrophyta</taxon>
        <taxon>PX clade</taxon>
        <taxon>Xanthophyceae</taxon>
        <taxon>Tribonematales</taxon>
        <taxon>Tribonemataceae</taxon>
        <taxon>Tribonema</taxon>
    </lineage>
</organism>
<name>A0A835YQZ2_9STRA</name>
<dbReference type="InterPro" id="IPR036770">
    <property type="entry name" value="Ankyrin_rpt-contain_sf"/>
</dbReference>
<dbReference type="InterPro" id="IPR002110">
    <property type="entry name" value="Ankyrin_rpt"/>
</dbReference>
<dbReference type="Pfam" id="PF12796">
    <property type="entry name" value="Ank_2"/>
    <property type="match status" value="1"/>
</dbReference>
<dbReference type="Proteomes" id="UP000664859">
    <property type="component" value="Unassembled WGS sequence"/>
</dbReference>
<dbReference type="Pfam" id="PF00023">
    <property type="entry name" value="Ank"/>
    <property type="match status" value="1"/>
</dbReference>
<evidence type="ECO:0000256" key="1">
    <source>
        <dbReference type="ARBA" id="ARBA00022737"/>
    </source>
</evidence>
<dbReference type="AlphaFoldDB" id="A0A835YQZ2"/>
<dbReference type="OrthoDB" id="188462at2759"/>
<keyword evidence="2 3" id="KW-0040">ANK repeat</keyword>
<dbReference type="EMBL" id="JAFCMP010000547">
    <property type="protein sequence ID" value="KAG5175564.1"/>
    <property type="molecule type" value="Genomic_DNA"/>
</dbReference>
<reference evidence="4" key="1">
    <citation type="submission" date="2021-02" db="EMBL/GenBank/DDBJ databases">
        <title>First Annotated Genome of the Yellow-green Alga Tribonema minus.</title>
        <authorList>
            <person name="Mahan K.M."/>
        </authorList>
    </citation>
    <scope>NUCLEOTIDE SEQUENCE</scope>
    <source>
        <strain evidence="4">UTEX B ZZ1240</strain>
    </source>
</reference>
<proteinExistence type="predicted"/>
<dbReference type="PROSITE" id="PS50297">
    <property type="entry name" value="ANK_REP_REGION"/>
    <property type="match status" value="3"/>
</dbReference>
<dbReference type="PANTHER" id="PTHR24171">
    <property type="entry name" value="ANKYRIN REPEAT DOMAIN-CONTAINING PROTEIN 39-RELATED"/>
    <property type="match status" value="1"/>
</dbReference>
<accession>A0A835YQZ2</accession>
<evidence type="ECO:0000313" key="4">
    <source>
        <dbReference type="EMBL" id="KAG5175564.1"/>
    </source>
</evidence>
<gene>
    <name evidence="4" type="ORF">JKP88DRAFT_196717</name>
</gene>
<keyword evidence="1" id="KW-0677">Repeat</keyword>
<keyword evidence="5" id="KW-1185">Reference proteome</keyword>
<feature type="repeat" description="ANK" evidence="3">
    <location>
        <begin position="104"/>
        <end position="136"/>
    </location>
</feature>
<evidence type="ECO:0000256" key="3">
    <source>
        <dbReference type="PROSITE-ProRule" id="PRU00023"/>
    </source>
</evidence>
<dbReference type="PRINTS" id="PR01415">
    <property type="entry name" value="ANKYRIN"/>
</dbReference>
<dbReference type="PROSITE" id="PS50088">
    <property type="entry name" value="ANK_REPEAT"/>
    <property type="match status" value="3"/>
</dbReference>
<protein>
    <submittedName>
        <fullName evidence="4">Ankyrin repeat-containing domain protein</fullName>
    </submittedName>
</protein>
<evidence type="ECO:0000256" key="2">
    <source>
        <dbReference type="ARBA" id="ARBA00023043"/>
    </source>
</evidence>
<dbReference type="Gene3D" id="1.25.40.20">
    <property type="entry name" value="Ankyrin repeat-containing domain"/>
    <property type="match status" value="2"/>
</dbReference>
<comment type="caution">
    <text evidence="4">The sequence shown here is derived from an EMBL/GenBank/DDBJ whole genome shotgun (WGS) entry which is preliminary data.</text>
</comment>
<evidence type="ECO:0000313" key="5">
    <source>
        <dbReference type="Proteomes" id="UP000664859"/>
    </source>
</evidence>